<dbReference type="PANTHER" id="PTHR18964">
    <property type="entry name" value="ROK (REPRESSOR, ORF, KINASE) FAMILY"/>
    <property type="match status" value="1"/>
</dbReference>
<evidence type="ECO:0000313" key="3">
    <source>
        <dbReference type="Proteomes" id="UP000233375"/>
    </source>
</evidence>
<keyword evidence="3" id="KW-1185">Reference proteome</keyword>
<sequence length="300" mass="33768">MKKYIAFDIGGTKVKHGIILEDYTIFSQDTYPTKCHDLDFFLNDMLNTIYMYTKLHKISGIAISLPGYIDTQTGYSEKAGSITALNKQNLKELLEKEIHLRVEIENDGNCVALAEKLNGNAVDCTDFICMTVGTGIGGGIFINNQILPGTNFRGGEFGFMITRGEQSNRNIMHHNASTSSLINEYKQLKGIDVGEDISGEEVFLEAQKNPEVKLLIDYWLKCISYGIFNLAVTLNPQKILIGGGVSGREELISEIYAYLEEIEYWKEFKIPIQLCKHKNNAGMLGALYHFKRKEKLLSVR</sequence>
<dbReference type="OrthoDB" id="9795247at2"/>
<gene>
    <name evidence="2" type="ORF">CWS01_19950</name>
</gene>
<accession>A0A2N0YXB0</accession>
<dbReference type="InterPro" id="IPR043129">
    <property type="entry name" value="ATPase_NBD"/>
</dbReference>
<evidence type="ECO:0000256" key="1">
    <source>
        <dbReference type="ARBA" id="ARBA00006479"/>
    </source>
</evidence>
<dbReference type="AlphaFoldDB" id="A0A2N0YXB0"/>
<comment type="similarity">
    <text evidence="1">Belongs to the ROK (NagC/XylR) family.</text>
</comment>
<comment type="caution">
    <text evidence="2">The sequence shown here is derived from an EMBL/GenBank/DDBJ whole genome shotgun (WGS) entry which is preliminary data.</text>
</comment>
<dbReference type="Pfam" id="PF00480">
    <property type="entry name" value="ROK"/>
    <property type="match status" value="1"/>
</dbReference>
<evidence type="ECO:0000313" key="2">
    <source>
        <dbReference type="EMBL" id="PKG21901.1"/>
    </source>
</evidence>
<name>A0A2N0YXB0_9BACI</name>
<dbReference type="Proteomes" id="UP000233375">
    <property type="component" value="Unassembled WGS sequence"/>
</dbReference>
<dbReference type="SUPFAM" id="SSF53067">
    <property type="entry name" value="Actin-like ATPase domain"/>
    <property type="match status" value="1"/>
</dbReference>
<proteinExistence type="inferred from homology"/>
<reference evidence="2 3" key="1">
    <citation type="journal article" date="2003" name="Int. J. Syst. Evol. Microbiol.">
        <title>Bacillus nealsonii sp. nov., isolated from a spacecraft-assembly facility, whose spores are gamma-radiation resistant.</title>
        <authorList>
            <person name="Venkateswaran K."/>
            <person name="Kempf M."/>
            <person name="Chen F."/>
            <person name="Satomi M."/>
            <person name="Nicholson W."/>
            <person name="Kern R."/>
        </authorList>
    </citation>
    <scope>NUCLEOTIDE SEQUENCE [LARGE SCALE GENOMIC DNA]</scope>
    <source>
        <strain evidence="2 3">FO-92</strain>
    </source>
</reference>
<protein>
    <submittedName>
        <fullName evidence="2">Transcriptional regulator</fullName>
    </submittedName>
</protein>
<dbReference type="RefSeq" id="WP_101178962.1">
    <property type="nucleotide sequence ID" value="NZ_PISE01000054.1"/>
</dbReference>
<dbReference type="InterPro" id="IPR000600">
    <property type="entry name" value="ROK"/>
</dbReference>
<dbReference type="Gene3D" id="3.30.420.40">
    <property type="match status" value="2"/>
</dbReference>
<dbReference type="EMBL" id="PISE01000054">
    <property type="protein sequence ID" value="PKG21901.1"/>
    <property type="molecule type" value="Genomic_DNA"/>
</dbReference>
<dbReference type="PANTHER" id="PTHR18964:SF165">
    <property type="entry name" value="BETA-GLUCOSIDE KINASE"/>
    <property type="match status" value="1"/>
</dbReference>
<organism evidence="2 3">
    <name type="scientific">Niallia nealsonii</name>
    <dbReference type="NCBI Taxonomy" id="115979"/>
    <lineage>
        <taxon>Bacteria</taxon>
        <taxon>Bacillati</taxon>
        <taxon>Bacillota</taxon>
        <taxon>Bacilli</taxon>
        <taxon>Bacillales</taxon>
        <taxon>Bacillaceae</taxon>
        <taxon>Niallia</taxon>
    </lineage>
</organism>